<dbReference type="Proteomes" id="UP001497527">
    <property type="component" value="Unassembled WGS sequence"/>
</dbReference>
<keyword evidence="8" id="KW-1185">Reference proteome</keyword>
<dbReference type="PROSITE" id="PS51077">
    <property type="entry name" value="HTH_ICLR"/>
    <property type="match status" value="1"/>
</dbReference>
<name>A0ABM9PFL9_9FLAO</name>
<protein>
    <submittedName>
        <fullName evidence="7">Transcriptional regulator, IclR family protein</fullName>
    </submittedName>
</protein>
<dbReference type="PANTHER" id="PTHR30136">
    <property type="entry name" value="HELIX-TURN-HELIX TRANSCRIPTIONAL REGULATOR, ICLR FAMILY"/>
    <property type="match status" value="1"/>
</dbReference>
<evidence type="ECO:0000313" key="7">
    <source>
        <dbReference type="EMBL" id="CAL2104412.1"/>
    </source>
</evidence>
<dbReference type="InterPro" id="IPR029016">
    <property type="entry name" value="GAF-like_dom_sf"/>
</dbReference>
<dbReference type="Pfam" id="PF09339">
    <property type="entry name" value="HTH_IclR"/>
    <property type="match status" value="1"/>
</dbReference>
<evidence type="ECO:0000256" key="3">
    <source>
        <dbReference type="ARBA" id="ARBA00023163"/>
    </source>
</evidence>
<dbReference type="InterPro" id="IPR005471">
    <property type="entry name" value="Tscrpt_reg_IclR_N"/>
</dbReference>
<dbReference type="EMBL" id="CAXJIO010000016">
    <property type="protein sequence ID" value="CAL2104412.1"/>
    <property type="molecule type" value="Genomic_DNA"/>
</dbReference>
<evidence type="ECO:0000256" key="2">
    <source>
        <dbReference type="ARBA" id="ARBA00023125"/>
    </source>
</evidence>
<keyword evidence="4" id="KW-0472">Membrane</keyword>
<gene>
    <name evidence="7" type="ORF">T190423A01A_70105</name>
</gene>
<dbReference type="SUPFAM" id="SSF55781">
    <property type="entry name" value="GAF domain-like"/>
    <property type="match status" value="1"/>
</dbReference>
<proteinExistence type="predicted"/>
<sequence length="279" mass="31640">MKRRFINLNIFFILVNTFFIFMSDNDKKVNQSVVKAFALLDAFTNEKTTWGVRELALKTGYNKSTTYRLLNTLAALNIVHQNDNEKYSLGSKLFELGNRVAIYKAISKSTNTPIKNVALEIQETVLLSILKEDQVFHINKADSLHGLKINTSIGSYQPIHATASGKLLLAFSNKETQHEILKRIQLYKATQHTITNLKKFKEELNKTYTRGYALDIEEFELGLVSIAIPIRNKTGNIIASISASGPLSRFRTENIPNYIGILQKGVTIMEKEFKDFDSL</sequence>
<dbReference type="InterPro" id="IPR050707">
    <property type="entry name" value="HTH_MetabolicPath_Reg"/>
</dbReference>
<feature type="domain" description="IclR-ED" evidence="6">
    <location>
        <begin position="92"/>
        <end position="275"/>
    </location>
</feature>
<dbReference type="InterPro" id="IPR036388">
    <property type="entry name" value="WH-like_DNA-bd_sf"/>
</dbReference>
<evidence type="ECO:0000259" key="5">
    <source>
        <dbReference type="PROSITE" id="PS51077"/>
    </source>
</evidence>
<dbReference type="SMART" id="SM00346">
    <property type="entry name" value="HTH_ICLR"/>
    <property type="match status" value="1"/>
</dbReference>
<dbReference type="SUPFAM" id="SSF46785">
    <property type="entry name" value="Winged helix' DNA-binding domain"/>
    <property type="match status" value="1"/>
</dbReference>
<keyword evidence="1" id="KW-0805">Transcription regulation</keyword>
<dbReference type="PANTHER" id="PTHR30136:SF35">
    <property type="entry name" value="HTH-TYPE TRANSCRIPTIONAL REGULATOR RV1719"/>
    <property type="match status" value="1"/>
</dbReference>
<accession>A0ABM9PFL9</accession>
<dbReference type="Pfam" id="PF01614">
    <property type="entry name" value="IclR_C"/>
    <property type="match status" value="1"/>
</dbReference>
<keyword evidence="2" id="KW-0238">DNA-binding</keyword>
<feature type="domain" description="HTH iclR-type" evidence="5">
    <location>
        <begin position="30"/>
        <end position="91"/>
    </location>
</feature>
<reference evidence="7 8" key="1">
    <citation type="submission" date="2024-05" db="EMBL/GenBank/DDBJ databases">
        <authorList>
            <person name="Duchaud E."/>
        </authorList>
    </citation>
    <scope>NUCLEOTIDE SEQUENCE [LARGE SCALE GENOMIC DNA]</scope>
    <source>
        <strain evidence="7">Ena-SAMPLE-TAB-13-05-2024-13:56:06:370-140308</strain>
    </source>
</reference>
<keyword evidence="3" id="KW-0804">Transcription</keyword>
<evidence type="ECO:0000259" key="6">
    <source>
        <dbReference type="PROSITE" id="PS51078"/>
    </source>
</evidence>
<dbReference type="Gene3D" id="1.10.10.10">
    <property type="entry name" value="Winged helix-like DNA-binding domain superfamily/Winged helix DNA-binding domain"/>
    <property type="match status" value="1"/>
</dbReference>
<keyword evidence="4" id="KW-1133">Transmembrane helix</keyword>
<dbReference type="InterPro" id="IPR014757">
    <property type="entry name" value="Tscrpt_reg_IclR_C"/>
</dbReference>
<organism evidence="7 8">
    <name type="scientific">Tenacibaculum polynesiense</name>
    <dbReference type="NCBI Taxonomy" id="3137857"/>
    <lineage>
        <taxon>Bacteria</taxon>
        <taxon>Pseudomonadati</taxon>
        <taxon>Bacteroidota</taxon>
        <taxon>Flavobacteriia</taxon>
        <taxon>Flavobacteriales</taxon>
        <taxon>Flavobacteriaceae</taxon>
        <taxon>Tenacibaculum</taxon>
    </lineage>
</organism>
<evidence type="ECO:0000313" key="8">
    <source>
        <dbReference type="Proteomes" id="UP001497527"/>
    </source>
</evidence>
<evidence type="ECO:0000256" key="4">
    <source>
        <dbReference type="SAM" id="Phobius"/>
    </source>
</evidence>
<feature type="transmembrane region" description="Helical" evidence="4">
    <location>
        <begin position="5"/>
        <end position="22"/>
    </location>
</feature>
<dbReference type="InterPro" id="IPR036390">
    <property type="entry name" value="WH_DNA-bd_sf"/>
</dbReference>
<comment type="caution">
    <text evidence="7">The sequence shown here is derived from an EMBL/GenBank/DDBJ whole genome shotgun (WGS) entry which is preliminary data.</text>
</comment>
<evidence type="ECO:0000256" key="1">
    <source>
        <dbReference type="ARBA" id="ARBA00023015"/>
    </source>
</evidence>
<keyword evidence="4" id="KW-0812">Transmembrane</keyword>
<dbReference type="Gene3D" id="3.30.450.40">
    <property type="match status" value="1"/>
</dbReference>
<dbReference type="PROSITE" id="PS51078">
    <property type="entry name" value="ICLR_ED"/>
    <property type="match status" value="1"/>
</dbReference>